<dbReference type="CDD" id="cd00085">
    <property type="entry name" value="HNHc"/>
    <property type="match status" value="1"/>
</dbReference>
<keyword evidence="2" id="KW-0378">Hydrolase</keyword>
<dbReference type="Pfam" id="PF01844">
    <property type="entry name" value="HNH"/>
    <property type="match status" value="1"/>
</dbReference>
<keyword evidence="2" id="KW-0540">Nuclease</keyword>
<dbReference type="GO" id="GO:0004519">
    <property type="term" value="F:endonuclease activity"/>
    <property type="evidence" value="ECO:0007669"/>
    <property type="project" value="UniProtKB-KW"/>
</dbReference>
<proteinExistence type="predicted"/>
<reference evidence="2" key="2">
    <citation type="journal article" date="2021" name="PeerJ">
        <title>Extensive microbial diversity within the chicken gut microbiome revealed by metagenomics and culture.</title>
        <authorList>
            <person name="Gilroy R."/>
            <person name="Ravi A."/>
            <person name="Getino M."/>
            <person name="Pursley I."/>
            <person name="Horton D.L."/>
            <person name="Alikhan N.F."/>
            <person name="Baker D."/>
            <person name="Gharbi K."/>
            <person name="Hall N."/>
            <person name="Watson M."/>
            <person name="Adriaenssens E.M."/>
            <person name="Foster-Nyarko E."/>
            <person name="Jarju S."/>
            <person name="Secka A."/>
            <person name="Antonio M."/>
            <person name="Oren A."/>
            <person name="Chaudhuri R.R."/>
            <person name="La Ragione R."/>
            <person name="Hildebrand F."/>
            <person name="Pallen M.J."/>
        </authorList>
    </citation>
    <scope>NUCLEOTIDE SEQUENCE</scope>
    <source>
        <strain evidence="2">11159</strain>
    </source>
</reference>
<dbReference type="EMBL" id="JADIMY010000063">
    <property type="protein sequence ID" value="MBO8427480.1"/>
    <property type="molecule type" value="Genomic_DNA"/>
</dbReference>
<sequence length="199" mass="23613">MEIIGYCKKHGITEFVYRGKNKDKCICKLCEQEAVSKRRKLIKEKLIDYKGGKCEKCGYNKNIHALEFHHINPNEKEFTISSKNISFKDLKKEVDKCVLLCSNCHREIHDKIKENESKEKEQFYKDKAERDLIMIQNGDIKLDIIKTKINNFIDIPLEEIYNEHYTNKLSISELSKKYNCSISTIKRRLLKYKQLMKNL</sequence>
<dbReference type="SMART" id="SM00507">
    <property type="entry name" value="HNHc"/>
    <property type="match status" value="1"/>
</dbReference>
<evidence type="ECO:0000313" key="2">
    <source>
        <dbReference type="EMBL" id="MBO8427480.1"/>
    </source>
</evidence>
<feature type="domain" description="HNH nuclease" evidence="1">
    <location>
        <begin position="41"/>
        <end position="106"/>
    </location>
</feature>
<dbReference type="InterPro" id="IPR002711">
    <property type="entry name" value="HNH"/>
</dbReference>
<comment type="caution">
    <text evidence="2">The sequence shown here is derived from an EMBL/GenBank/DDBJ whole genome shotgun (WGS) entry which is preliminary data.</text>
</comment>
<name>A0A9D9DJV1_9BACL</name>
<accession>A0A9D9DJV1</accession>
<reference evidence="2" key="1">
    <citation type="submission" date="2020-10" db="EMBL/GenBank/DDBJ databases">
        <authorList>
            <person name="Gilroy R."/>
        </authorList>
    </citation>
    <scope>NUCLEOTIDE SEQUENCE</scope>
    <source>
        <strain evidence="2">11159</strain>
    </source>
</reference>
<dbReference type="AlphaFoldDB" id="A0A9D9DJV1"/>
<keyword evidence="2" id="KW-0255">Endonuclease</keyword>
<gene>
    <name evidence="2" type="ORF">IAC58_02840</name>
</gene>
<evidence type="ECO:0000259" key="1">
    <source>
        <dbReference type="SMART" id="SM00507"/>
    </source>
</evidence>
<dbReference type="Gene3D" id="1.10.30.50">
    <property type="match status" value="1"/>
</dbReference>
<evidence type="ECO:0000313" key="3">
    <source>
        <dbReference type="Proteomes" id="UP000823613"/>
    </source>
</evidence>
<dbReference type="GO" id="GO:0003676">
    <property type="term" value="F:nucleic acid binding"/>
    <property type="evidence" value="ECO:0007669"/>
    <property type="project" value="InterPro"/>
</dbReference>
<organism evidence="2 3">
    <name type="scientific">Candidatus Onthovivens merdipullorum</name>
    <dbReference type="NCBI Taxonomy" id="2840889"/>
    <lineage>
        <taxon>Bacteria</taxon>
        <taxon>Bacillati</taxon>
        <taxon>Bacillota</taxon>
        <taxon>Bacilli</taxon>
        <taxon>Bacillales</taxon>
        <taxon>Candidatus Onthovivens</taxon>
    </lineage>
</organism>
<dbReference type="InterPro" id="IPR003615">
    <property type="entry name" value="HNH_nuc"/>
</dbReference>
<dbReference type="Proteomes" id="UP000823613">
    <property type="component" value="Unassembled WGS sequence"/>
</dbReference>
<dbReference type="GO" id="GO:0008270">
    <property type="term" value="F:zinc ion binding"/>
    <property type="evidence" value="ECO:0007669"/>
    <property type="project" value="InterPro"/>
</dbReference>
<protein>
    <submittedName>
        <fullName evidence="2">HNH endonuclease</fullName>
    </submittedName>
</protein>